<organism evidence="2 3">
    <name type="scientific">Sphingomonas hengshuiensis</name>
    <dbReference type="NCBI Taxonomy" id="1609977"/>
    <lineage>
        <taxon>Bacteria</taxon>
        <taxon>Pseudomonadati</taxon>
        <taxon>Pseudomonadota</taxon>
        <taxon>Alphaproteobacteria</taxon>
        <taxon>Sphingomonadales</taxon>
        <taxon>Sphingomonadaceae</taxon>
        <taxon>Sphingomonas</taxon>
    </lineage>
</organism>
<sequence>MTFVSKLAMAAVLTLGTGALSTVPASAQKADKKAANATPELKVSEEFRKAAAAAETAIKAKDVATAEPQIVAAEAASKNDDERYYAAWLRLQLELQRKDEAGQMKALQALWTNPKTPADRAPLYGSVYNFMAGSRAAADKKHAEAIAFLLKARELGSKEADLPVMLANSYSASGNQPAAIAEVETAIAQSKAAGRKPPVDWYKFAIPRVNQSGDRAKMADWLTRFIQEYPTVPNWRWAIQVFRQGTPAGGSEKVEKLDLYRLMRATNALADRGDYADYAFQAQQSGLPWEAVAAIDEGRKSGKIPAGDADTGRTYTASQAAVKAEGSLDTLAKQAAAAKTGAPASQTADAFLAAGNYARALELYDLSLTKGGVNADEVNLHRGIALHALTRKDEARTAFQQVKSGPYSNLSLLWLASIDFPPLA</sequence>
<dbReference type="Proteomes" id="UP000032300">
    <property type="component" value="Chromosome"/>
</dbReference>
<protein>
    <recommendedName>
        <fullName evidence="4">Lytic transglycosylase</fullName>
    </recommendedName>
</protein>
<proteinExistence type="predicted"/>
<dbReference type="AlphaFoldDB" id="A0A7U4LEK4"/>
<keyword evidence="3" id="KW-1185">Reference proteome</keyword>
<feature type="signal peptide" evidence="1">
    <location>
        <begin position="1"/>
        <end position="21"/>
    </location>
</feature>
<reference evidence="2 3" key="2">
    <citation type="submission" date="2015-02" db="EMBL/GenBank/DDBJ databases">
        <title>The complete genome of Sphingomonas hengshuiensis sp. WHSC-8 isolated from soil of Hengshui Lake.</title>
        <authorList>
            <person name="Wei S."/>
            <person name="Guo J."/>
            <person name="Su C."/>
            <person name="Wu R."/>
            <person name="Zhang Z."/>
            <person name="Liang K."/>
            <person name="Li H."/>
            <person name="Wang T."/>
            <person name="Liu H."/>
            <person name="Zhang C."/>
            <person name="Li Z."/>
            <person name="Wang Q."/>
            <person name="Meng J."/>
        </authorList>
    </citation>
    <scope>NUCLEOTIDE SEQUENCE [LARGE SCALE GENOMIC DNA]</scope>
    <source>
        <strain evidence="2 3">WHSC-8</strain>
    </source>
</reference>
<dbReference type="KEGG" id="sphi:TS85_04095"/>
<keyword evidence="1" id="KW-0732">Signal</keyword>
<evidence type="ECO:0000313" key="2">
    <source>
        <dbReference type="EMBL" id="AJP71174.1"/>
    </source>
</evidence>
<accession>A0A7U4LEK4</accession>
<gene>
    <name evidence="2" type="ORF">TS85_04095</name>
</gene>
<name>A0A7U4LEK4_9SPHN</name>
<reference evidence="2 3" key="1">
    <citation type="journal article" date="2015" name="Int. J. Syst. Evol. Microbiol.">
        <title>Sphingomonas hengshuiensis sp. nov., isolated from lake wetland.</title>
        <authorList>
            <person name="Wei S."/>
            <person name="Wang T."/>
            <person name="Liu H."/>
            <person name="Zhang C."/>
            <person name="Guo J."/>
            <person name="Wang Q."/>
            <person name="Liang K."/>
            <person name="Zhang Z."/>
        </authorList>
    </citation>
    <scope>NUCLEOTIDE SEQUENCE [LARGE SCALE GENOMIC DNA]</scope>
    <source>
        <strain evidence="2 3">WHSC-8</strain>
    </source>
</reference>
<evidence type="ECO:0000256" key="1">
    <source>
        <dbReference type="SAM" id="SignalP"/>
    </source>
</evidence>
<dbReference type="SUPFAM" id="SSF48452">
    <property type="entry name" value="TPR-like"/>
    <property type="match status" value="1"/>
</dbReference>
<dbReference type="EMBL" id="CP010836">
    <property type="protein sequence ID" value="AJP71174.1"/>
    <property type="molecule type" value="Genomic_DNA"/>
</dbReference>
<dbReference type="OrthoDB" id="7325958at2"/>
<feature type="chain" id="PRO_5031181964" description="Lytic transglycosylase" evidence="1">
    <location>
        <begin position="22"/>
        <end position="424"/>
    </location>
</feature>
<dbReference type="Gene3D" id="1.25.40.10">
    <property type="entry name" value="Tetratricopeptide repeat domain"/>
    <property type="match status" value="1"/>
</dbReference>
<evidence type="ECO:0000313" key="3">
    <source>
        <dbReference type="Proteomes" id="UP000032300"/>
    </source>
</evidence>
<evidence type="ECO:0008006" key="4">
    <source>
        <dbReference type="Google" id="ProtNLM"/>
    </source>
</evidence>
<dbReference type="RefSeq" id="WP_044330578.1">
    <property type="nucleotide sequence ID" value="NZ_CP010836.1"/>
</dbReference>
<dbReference type="InterPro" id="IPR011990">
    <property type="entry name" value="TPR-like_helical_dom_sf"/>
</dbReference>